<dbReference type="EMBL" id="FRAS01000003">
    <property type="protein sequence ID" value="SHK46067.1"/>
    <property type="molecule type" value="Genomic_DNA"/>
</dbReference>
<dbReference type="InterPro" id="IPR014555">
    <property type="entry name" value="RecF-like"/>
</dbReference>
<keyword evidence="3" id="KW-1185">Reference proteome</keyword>
<dbReference type="PANTHER" id="PTHR43581">
    <property type="entry name" value="ATP/GTP PHOSPHATASE"/>
    <property type="match status" value="1"/>
</dbReference>
<name>A0A1M6SN50_9BACT</name>
<dbReference type="PANTHER" id="PTHR43581:SF2">
    <property type="entry name" value="EXCINUCLEASE ATPASE SUBUNIT"/>
    <property type="match status" value="1"/>
</dbReference>
<feature type="domain" description="Endonuclease GajA/Old nuclease/RecF-like AAA" evidence="1">
    <location>
        <begin position="3"/>
        <end position="347"/>
    </location>
</feature>
<dbReference type="PIRSF" id="PIRSF029347">
    <property type="entry name" value="RecF"/>
    <property type="match status" value="1"/>
</dbReference>
<dbReference type="STRING" id="1121959.SAMN02746009_00924"/>
<proteinExistence type="predicted"/>
<reference evidence="3" key="1">
    <citation type="submission" date="2016-11" db="EMBL/GenBank/DDBJ databases">
        <authorList>
            <person name="Varghese N."/>
            <person name="Submissions S."/>
        </authorList>
    </citation>
    <scope>NUCLEOTIDE SEQUENCE [LARGE SCALE GENOMIC DNA]</scope>
    <source>
        <strain evidence="3">DSM 18569</strain>
    </source>
</reference>
<dbReference type="OrthoDB" id="9792800at2"/>
<gene>
    <name evidence="2" type="ORF">SAMN02746009_00924</name>
</gene>
<evidence type="ECO:0000313" key="3">
    <source>
        <dbReference type="Proteomes" id="UP000183947"/>
    </source>
</evidence>
<protein>
    <submittedName>
        <fullName evidence="2">Predicted ATPase</fullName>
    </submittedName>
</protein>
<accession>A0A1M6SN50</accession>
<sequence>MIKIKKVEINNYKSCIKTKFDINTNLTTLIGANSVGKTNILNSLQLLKKNNRNRYFHRKELADSQSHTKLTLQLEIDGEMYNLQSDIYYETNENNTEDIYSSEIKIKNISTAGNKWLGIDDELYELVDYANKTNKNLSKLEIEHFLPRRSDNNINNIFAIKLIQYLTKISYYSATQFSDPTKCPISLELEDSKLIRPYRKNGVHDLFIYDLYKSFKTNKKAFLRYLNTINKNGIGLIDDITFLDYSVPSSSYKVRTGGQMQKIEKTKNIVVPSITVDNLSLSPNQLSEGTFKTLALIFYIMNDDSDLLLIEEPEVCVHHGLLSSVIELIKIQSKNKQIFVSTHSDYILDKLLPENIVLVKKTRETGTTAETLTKSLSKNDFKALKEYLEESGNLGEYWKEGGFENE</sequence>
<dbReference type="SUPFAM" id="SSF52540">
    <property type="entry name" value="P-loop containing nucleoside triphosphate hydrolases"/>
    <property type="match status" value="1"/>
</dbReference>
<dbReference type="Gene3D" id="3.40.50.300">
    <property type="entry name" value="P-loop containing nucleotide triphosphate hydrolases"/>
    <property type="match status" value="1"/>
</dbReference>
<dbReference type="RefSeq" id="WP_073281584.1">
    <property type="nucleotide sequence ID" value="NZ_FRAS01000003.1"/>
</dbReference>
<dbReference type="InterPro" id="IPR041685">
    <property type="entry name" value="AAA_GajA/Old/RecF-like"/>
</dbReference>
<dbReference type="AlphaFoldDB" id="A0A1M6SN50"/>
<dbReference type="Proteomes" id="UP000183947">
    <property type="component" value="Unassembled WGS sequence"/>
</dbReference>
<dbReference type="Pfam" id="PF13175">
    <property type="entry name" value="AAA_15"/>
    <property type="match status" value="1"/>
</dbReference>
<evidence type="ECO:0000259" key="1">
    <source>
        <dbReference type="Pfam" id="PF13175"/>
    </source>
</evidence>
<dbReference type="InterPro" id="IPR027417">
    <property type="entry name" value="P-loop_NTPase"/>
</dbReference>
<evidence type="ECO:0000313" key="2">
    <source>
        <dbReference type="EMBL" id="SHK46067.1"/>
    </source>
</evidence>
<dbReference type="InterPro" id="IPR051396">
    <property type="entry name" value="Bact_Antivir_Def_Nuclease"/>
</dbReference>
<organism evidence="2 3">
    <name type="scientific">Hymenobacter psychrotolerans DSM 18569</name>
    <dbReference type="NCBI Taxonomy" id="1121959"/>
    <lineage>
        <taxon>Bacteria</taxon>
        <taxon>Pseudomonadati</taxon>
        <taxon>Bacteroidota</taxon>
        <taxon>Cytophagia</taxon>
        <taxon>Cytophagales</taxon>
        <taxon>Hymenobacteraceae</taxon>
        <taxon>Hymenobacter</taxon>
    </lineage>
</organism>